<name>A0ABS1CLR7_9GAMM</name>
<keyword evidence="1" id="KW-0547">Nucleotide-binding</keyword>
<evidence type="ECO:0000313" key="3">
    <source>
        <dbReference type="EMBL" id="MBK1632872.1"/>
    </source>
</evidence>
<dbReference type="Gene3D" id="3.40.50.300">
    <property type="entry name" value="P-loop containing nucleotide triphosphate hydrolases"/>
    <property type="match status" value="1"/>
</dbReference>
<dbReference type="PANTHER" id="PTHR12169:SF6">
    <property type="entry name" value="AFG1-LIKE ATPASE"/>
    <property type="match status" value="1"/>
</dbReference>
<protein>
    <recommendedName>
        <fullName evidence="5">Cell division protein ZapE</fullName>
    </recommendedName>
</protein>
<dbReference type="SUPFAM" id="SSF52540">
    <property type="entry name" value="P-loop containing nucleoside triphosphate hydrolases"/>
    <property type="match status" value="1"/>
</dbReference>
<dbReference type="PANTHER" id="PTHR12169">
    <property type="entry name" value="ATPASE N2B"/>
    <property type="match status" value="1"/>
</dbReference>
<comment type="caution">
    <text evidence="3">The sequence shown here is derived from an EMBL/GenBank/DDBJ whole genome shotgun (WGS) entry which is preliminary data.</text>
</comment>
<dbReference type="Pfam" id="PF03969">
    <property type="entry name" value="AFG1_ATPase"/>
    <property type="match status" value="1"/>
</dbReference>
<evidence type="ECO:0000256" key="2">
    <source>
        <dbReference type="ARBA" id="ARBA00022840"/>
    </source>
</evidence>
<keyword evidence="4" id="KW-1185">Reference proteome</keyword>
<dbReference type="InterPro" id="IPR005654">
    <property type="entry name" value="ATPase_AFG1-like"/>
</dbReference>
<evidence type="ECO:0008006" key="5">
    <source>
        <dbReference type="Google" id="ProtNLM"/>
    </source>
</evidence>
<evidence type="ECO:0000256" key="1">
    <source>
        <dbReference type="ARBA" id="ARBA00022741"/>
    </source>
</evidence>
<evidence type="ECO:0000313" key="4">
    <source>
        <dbReference type="Proteomes" id="UP000748752"/>
    </source>
</evidence>
<accession>A0ABS1CLR7</accession>
<dbReference type="Proteomes" id="UP000748752">
    <property type="component" value="Unassembled WGS sequence"/>
</dbReference>
<dbReference type="EMBL" id="NRRV01000060">
    <property type="protein sequence ID" value="MBK1632872.1"/>
    <property type="molecule type" value="Genomic_DNA"/>
</dbReference>
<gene>
    <name evidence="3" type="ORF">CKO31_19390</name>
</gene>
<sequence>MTPTAAYRSAVEAGRIQTDPAQQHAVAALDALHGELSAAPAQAPAATPMTRWGRRLLGRPAAHAAVPGLYLWGGVGRGKTLLMDLFHDGLPVGAKRRVHFHAFMQELHERLRRMAGRRNPLTHIGAQLAAESRVLCLDEMQVEDITDAMLMAGLLDTLFQHGVTLVTTSNVPPEGLYRAGLQRQRFLPAIDLLYRHCRVLELDGATDYRQRQLEQASVYVMPAGPAADTALSRHFAALTAGAHASSDPVMVNGRPIPAVAWTRGVVWLDFDVLCNIPRSKSDYVELARGFHTVLLANLRPLNDEQSDRAHRLMTLVDALYDRGCKLVCSADAPPVELYRGRDLAFAFARTLSRLTEMQTNDYIGRAHVG</sequence>
<proteinExistence type="predicted"/>
<organism evidence="3 4">
    <name type="scientific">Thiohalocapsa halophila</name>
    <dbReference type="NCBI Taxonomy" id="69359"/>
    <lineage>
        <taxon>Bacteria</taxon>
        <taxon>Pseudomonadati</taxon>
        <taxon>Pseudomonadota</taxon>
        <taxon>Gammaproteobacteria</taxon>
        <taxon>Chromatiales</taxon>
        <taxon>Chromatiaceae</taxon>
        <taxon>Thiohalocapsa</taxon>
    </lineage>
</organism>
<reference evidence="3 4" key="1">
    <citation type="journal article" date="2020" name="Microorganisms">
        <title>Osmotic Adaptation and Compatible Solute Biosynthesis of Phototrophic Bacteria as Revealed from Genome Analyses.</title>
        <authorList>
            <person name="Imhoff J.F."/>
            <person name="Rahn T."/>
            <person name="Kunzel S."/>
            <person name="Keller A."/>
            <person name="Neulinger S.C."/>
        </authorList>
    </citation>
    <scope>NUCLEOTIDE SEQUENCE [LARGE SCALE GENOMIC DNA]</scope>
    <source>
        <strain evidence="3 4">DSM 6210</strain>
    </source>
</reference>
<dbReference type="NCBIfam" id="NF040713">
    <property type="entry name" value="ZapE"/>
    <property type="match status" value="1"/>
</dbReference>
<dbReference type="RefSeq" id="WP_200240709.1">
    <property type="nucleotide sequence ID" value="NZ_NRRV01000060.1"/>
</dbReference>
<dbReference type="InterPro" id="IPR027417">
    <property type="entry name" value="P-loop_NTPase"/>
</dbReference>
<keyword evidence="2" id="KW-0067">ATP-binding</keyword>